<protein>
    <submittedName>
        <fullName evidence="3">TjhD5</fullName>
    </submittedName>
</protein>
<dbReference type="InterPro" id="IPR020904">
    <property type="entry name" value="Sc_DH/Rdtase_CS"/>
</dbReference>
<dbReference type="PANTHER" id="PTHR42879">
    <property type="entry name" value="3-OXOACYL-(ACYL-CARRIER-PROTEIN) REDUCTASE"/>
    <property type="match status" value="1"/>
</dbReference>
<evidence type="ECO:0000256" key="1">
    <source>
        <dbReference type="ARBA" id="ARBA00006484"/>
    </source>
</evidence>
<comment type="similarity">
    <text evidence="1">Belongs to the short-chain dehydrogenases/reductases (SDR) family.</text>
</comment>
<organism evidence="3">
    <name type="scientific">Streptomyces aureus</name>
    <dbReference type="NCBI Taxonomy" id="193461"/>
    <lineage>
        <taxon>Bacteria</taxon>
        <taxon>Bacillati</taxon>
        <taxon>Actinomycetota</taxon>
        <taxon>Actinomycetes</taxon>
        <taxon>Kitasatosporales</taxon>
        <taxon>Streptomycetaceae</taxon>
        <taxon>Streptomyces</taxon>
    </lineage>
</organism>
<dbReference type="Gene3D" id="3.40.50.720">
    <property type="entry name" value="NAD(P)-binding Rossmann-like Domain"/>
    <property type="match status" value="1"/>
</dbReference>
<evidence type="ECO:0000256" key="2">
    <source>
        <dbReference type="ARBA" id="ARBA00023002"/>
    </source>
</evidence>
<evidence type="ECO:0000313" key="3">
    <source>
        <dbReference type="EMBL" id="AYU66263.1"/>
    </source>
</evidence>
<dbReference type="InterPro" id="IPR002347">
    <property type="entry name" value="SDR_fam"/>
</dbReference>
<dbReference type="FunFam" id="3.40.50.720:FF:000173">
    <property type="entry name" value="3-oxoacyl-[acyl-carrier protein] reductase"/>
    <property type="match status" value="1"/>
</dbReference>
<dbReference type="EMBL" id="MH025886">
    <property type="protein sequence ID" value="AYU66263.1"/>
    <property type="molecule type" value="Genomic_DNA"/>
</dbReference>
<dbReference type="Pfam" id="PF13561">
    <property type="entry name" value="adh_short_C2"/>
    <property type="match status" value="1"/>
</dbReference>
<dbReference type="InterPro" id="IPR050259">
    <property type="entry name" value="SDR"/>
</dbReference>
<accession>A0A678X9F8</accession>
<dbReference type="PANTHER" id="PTHR42879:SF2">
    <property type="entry name" value="3-OXOACYL-[ACYL-CARRIER-PROTEIN] REDUCTASE FABG"/>
    <property type="match status" value="1"/>
</dbReference>
<dbReference type="GO" id="GO:0032787">
    <property type="term" value="P:monocarboxylic acid metabolic process"/>
    <property type="evidence" value="ECO:0007669"/>
    <property type="project" value="UniProtKB-ARBA"/>
</dbReference>
<dbReference type="AlphaFoldDB" id="A0A678X9F8"/>
<name>A0A678X9F8_9ACTN</name>
<reference evidence="3" key="1">
    <citation type="submission" date="2018-03" db="EMBL/GenBank/DDBJ databases">
        <title>Multiplexed Activation and Characterization of a Cryptic Gene Cluster Reveal Two Series of Aromatic Polyketides Generated by a Divergent Biosynthetic Pathway.</title>
        <authorList>
            <person name="Ji Z.-Y."/>
            <person name="Nie Q.-Y."/>
            <person name="Yin Y."/>
            <person name="Zhang M."/>
            <person name="Pan H.-X."/>
            <person name="Hou X.-F."/>
            <person name="Tang G.-L."/>
        </authorList>
    </citation>
    <scope>NUCLEOTIDE SEQUENCE</scope>
    <source>
        <strain evidence="3">SP-371</strain>
    </source>
</reference>
<keyword evidence="2" id="KW-0560">Oxidoreductase</keyword>
<proteinExistence type="inferred from homology"/>
<dbReference type="InterPro" id="IPR036291">
    <property type="entry name" value="NAD(P)-bd_dom_sf"/>
</dbReference>
<dbReference type="PRINTS" id="PR00081">
    <property type="entry name" value="GDHRDH"/>
</dbReference>
<dbReference type="PROSITE" id="PS00061">
    <property type="entry name" value="ADH_SHORT"/>
    <property type="match status" value="1"/>
</dbReference>
<dbReference type="GO" id="GO:0016491">
    <property type="term" value="F:oxidoreductase activity"/>
    <property type="evidence" value="ECO:0007669"/>
    <property type="project" value="UniProtKB-KW"/>
</dbReference>
<dbReference type="SUPFAM" id="SSF51735">
    <property type="entry name" value="NAD(P)-binding Rossmann-fold domains"/>
    <property type="match status" value="1"/>
</dbReference>
<sequence>MDLGLRGRTVLVTGATSGIGRAVARAFSQEGARVAVSYRNDRDAAEELAQELGAAEDRAFPVAYALDDPASPRRVVAAVEERWGSLDVLVANAVRWGVRRAPGTTFENVPEEDWLPVVDGNLAPVIRTVQQAVPGMRRRGWGRIALISSHNALGGNRGQEFYGAAKAGLHGLARSLMWDLGGDGLLVNVVCPGLTATERMLKGLPEPVRARETAATPTGRLSDPADVAAAVLFLCSQANGNITGESLTVAGGR</sequence>